<dbReference type="Proteomes" id="UP001159363">
    <property type="component" value="Chromosome 2"/>
</dbReference>
<evidence type="ECO:0000256" key="1">
    <source>
        <dbReference type="SAM" id="MobiDB-lite"/>
    </source>
</evidence>
<comment type="caution">
    <text evidence="2">The sequence shown here is derived from an EMBL/GenBank/DDBJ whole genome shotgun (WGS) entry which is preliminary data.</text>
</comment>
<evidence type="ECO:0000313" key="2">
    <source>
        <dbReference type="EMBL" id="KAJ8894159.1"/>
    </source>
</evidence>
<gene>
    <name evidence="2" type="ORF">PR048_006769</name>
</gene>
<organism evidence="2 3">
    <name type="scientific">Dryococelus australis</name>
    <dbReference type="NCBI Taxonomy" id="614101"/>
    <lineage>
        <taxon>Eukaryota</taxon>
        <taxon>Metazoa</taxon>
        <taxon>Ecdysozoa</taxon>
        <taxon>Arthropoda</taxon>
        <taxon>Hexapoda</taxon>
        <taxon>Insecta</taxon>
        <taxon>Pterygota</taxon>
        <taxon>Neoptera</taxon>
        <taxon>Polyneoptera</taxon>
        <taxon>Phasmatodea</taxon>
        <taxon>Verophasmatodea</taxon>
        <taxon>Anareolatae</taxon>
        <taxon>Phasmatidae</taxon>
        <taxon>Eurycanthinae</taxon>
        <taxon>Dryococelus</taxon>
    </lineage>
</organism>
<accession>A0ABQ9ID40</accession>
<reference evidence="2 3" key="1">
    <citation type="submission" date="2023-02" db="EMBL/GenBank/DDBJ databases">
        <title>LHISI_Scaffold_Assembly.</title>
        <authorList>
            <person name="Stuart O.P."/>
            <person name="Cleave R."/>
            <person name="Magrath M.J.L."/>
            <person name="Mikheyev A.S."/>
        </authorList>
    </citation>
    <scope>NUCLEOTIDE SEQUENCE [LARGE SCALE GENOMIC DNA]</scope>
    <source>
        <strain evidence="2">Daus_M_001</strain>
        <tissue evidence="2">Leg muscle</tissue>
    </source>
</reference>
<feature type="compositionally biased region" description="Basic and acidic residues" evidence="1">
    <location>
        <begin position="1"/>
        <end position="22"/>
    </location>
</feature>
<name>A0ABQ9ID40_9NEOP</name>
<proteinExistence type="predicted"/>
<evidence type="ECO:0000313" key="3">
    <source>
        <dbReference type="Proteomes" id="UP001159363"/>
    </source>
</evidence>
<dbReference type="EMBL" id="JARBHB010000002">
    <property type="protein sequence ID" value="KAJ8894159.1"/>
    <property type="molecule type" value="Genomic_DNA"/>
</dbReference>
<protein>
    <submittedName>
        <fullName evidence="2">Uncharacterized protein</fullName>
    </submittedName>
</protein>
<keyword evidence="3" id="KW-1185">Reference proteome</keyword>
<feature type="region of interest" description="Disordered" evidence="1">
    <location>
        <begin position="1"/>
        <end position="34"/>
    </location>
</feature>
<sequence length="550" mass="61172">MKGWGKRDIPRKPADQRHDSDMRQSGVTRPGIEPGSPWWEASTLTAQPPWPPGGGDFWLFRNKLLQFHSRPGLMFKGALMALIKLEVALHKCGSTVLVWSLCRRESRTPSCLTSPYQGLNIYPLFCRSSTALSTAGSRRASMADHELRSPLQGVSRVAPPAAAGKMAPRASSTLGVYTTSLNSCSIPRDVLLKQVSAVRGRPAPRLSVMQRYPSPTSVQSMSRQSQCSRVLQVPSSTVGFTRRFHTLSTIQATNTSLAVVLQSPVVVHTSLRSCTLASRHLESSPTRVMRRGGLRRQPVSPEHSCVVAKRIGNSTGERRSVTPARVGEFDIMWLLKKNLRVRYENRFRYQGQADVCSPPEKLHACNDLLFSDCSYCRPAIFRDLVLQPGSSPREGTPQWLIVLNLVWAHLITLDETFGAMLPDLPVFDCHPCVGGTSLPRSGRVAWCVRSAVLARTCKHRVELRRYLLRMKSLGNTLRIFCQSSQQIWSDKIKLVDYMINHNVHEPTTLTQCEVLTGQRSLVSDPAKLPSPPMITEAPELPAELVTIEIN</sequence>